<gene>
    <name evidence="1" type="ORF">CSSPTR1EN2_LOCUS1751</name>
</gene>
<evidence type="ECO:0000313" key="2">
    <source>
        <dbReference type="Proteomes" id="UP001497512"/>
    </source>
</evidence>
<sequence>MSACDNGTCKCCPRCGCRHTCTCNRNLGFEDGASDMSSCAAKVDGNNKEVFSLFFFAGETGNTGAAAGGNNRAAAAAAKDLVGNCNGFFSKASGAGAKDLFGNSIGLVSSET</sequence>
<dbReference type="EMBL" id="OZ019893">
    <property type="protein sequence ID" value="CAK9192159.1"/>
    <property type="molecule type" value="Genomic_DNA"/>
</dbReference>
<reference evidence="1 2" key="1">
    <citation type="submission" date="2024-02" db="EMBL/GenBank/DDBJ databases">
        <authorList>
            <consortium name="ELIXIR-Norway"/>
            <consortium name="Elixir Norway"/>
        </authorList>
    </citation>
    <scope>NUCLEOTIDE SEQUENCE [LARGE SCALE GENOMIC DNA]</scope>
</reference>
<evidence type="ECO:0008006" key="3">
    <source>
        <dbReference type="Google" id="ProtNLM"/>
    </source>
</evidence>
<organism evidence="1 2">
    <name type="scientific">Sphagnum troendelagicum</name>
    <dbReference type="NCBI Taxonomy" id="128251"/>
    <lineage>
        <taxon>Eukaryota</taxon>
        <taxon>Viridiplantae</taxon>
        <taxon>Streptophyta</taxon>
        <taxon>Embryophyta</taxon>
        <taxon>Bryophyta</taxon>
        <taxon>Sphagnophytina</taxon>
        <taxon>Sphagnopsida</taxon>
        <taxon>Sphagnales</taxon>
        <taxon>Sphagnaceae</taxon>
        <taxon>Sphagnum</taxon>
    </lineage>
</organism>
<name>A0ABP0TC39_9BRYO</name>
<protein>
    <recommendedName>
        <fullName evidence="3">Metallothionein-like protein</fullName>
    </recommendedName>
</protein>
<keyword evidence="2" id="KW-1185">Reference proteome</keyword>
<proteinExistence type="predicted"/>
<evidence type="ECO:0000313" key="1">
    <source>
        <dbReference type="EMBL" id="CAK9192159.1"/>
    </source>
</evidence>
<accession>A0ABP0TC39</accession>
<dbReference type="Proteomes" id="UP001497512">
    <property type="component" value="Chromosome 1"/>
</dbReference>